<evidence type="ECO:0000313" key="1">
    <source>
        <dbReference type="EMBL" id="PVD34619.1"/>
    </source>
</evidence>
<organism evidence="1 2">
    <name type="scientific">Pomacea canaliculata</name>
    <name type="common">Golden apple snail</name>
    <dbReference type="NCBI Taxonomy" id="400727"/>
    <lineage>
        <taxon>Eukaryota</taxon>
        <taxon>Metazoa</taxon>
        <taxon>Spiralia</taxon>
        <taxon>Lophotrochozoa</taxon>
        <taxon>Mollusca</taxon>
        <taxon>Gastropoda</taxon>
        <taxon>Caenogastropoda</taxon>
        <taxon>Architaenioglossa</taxon>
        <taxon>Ampullarioidea</taxon>
        <taxon>Ampullariidae</taxon>
        <taxon>Pomacea</taxon>
    </lineage>
</organism>
<gene>
    <name evidence="1" type="ORF">C0Q70_05895</name>
</gene>
<dbReference type="Proteomes" id="UP000245119">
    <property type="component" value="Linkage Group LG3"/>
</dbReference>
<comment type="caution">
    <text evidence="1">The sequence shown here is derived from an EMBL/GenBank/DDBJ whole genome shotgun (WGS) entry which is preliminary data.</text>
</comment>
<name>A0A2T7PMI0_POMCA</name>
<keyword evidence="2" id="KW-1185">Reference proteome</keyword>
<dbReference type="EMBL" id="PZQS01000003">
    <property type="protein sequence ID" value="PVD34619.1"/>
    <property type="molecule type" value="Genomic_DNA"/>
</dbReference>
<sequence>MLRADRWPQLLGGEGWRAFIPTGARHSGVAVSQPGLHTRWRQSQAAAVCATHQCQPAMCG</sequence>
<protein>
    <submittedName>
        <fullName evidence="1">Uncharacterized protein</fullName>
    </submittedName>
</protein>
<dbReference type="AlphaFoldDB" id="A0A2T7PMI0"/>
<accession>A0A2T7PMI0</accession>
<reference evidence="1 2" key="1">
    <citation type="submission" date="2018-04" db="EMBL/GenBank/DDBJ databases">
        <title>The genome of golden apple snail Pomacea canaliculata provides insight into stress tolerance and invasive adaptation.</title>
        <authorList>
            <person name="Liu C."/>
            <person name="Liu B."/>
            <person name="Ren Y."/>
            <person name="Zhang Y."/>
            <person name="Wang H."/>
            <person name="Li S."/>
            <person name="Jiang F."/>
            <person name="Yin L."/>
            <person name="Zhang G."/>
            <person name="Qian W."/>
            <person name="Fan W."/>
        </authorList>
    </citation>
    <scope>NUCLEOTIDE SEQUENCE [LARGE SCALE GENOMIC DNA]</scope>
    <source>
        <strain evidence="1">SZHN2017</strain>
        <tissue evidence="1">Muscle</tissue>
    </source>
</reference>
<evidence type="ECO:0000313" key="2">
    <source>
        <dbReference type="Proteomes" id="UP000245119"/>
    </source>
</evidence>
<proteinExistence type="predicted"/>